<gene>
    <name evidence="1" type="ORF">NUW54_g7245</name>
</gene>
<comment type="caution">
    <text evidence="1">The sequence shown here is derived from an EMBL/GenBank/DDBJ whole genome shotgun (WGS) entry which is preliminary data.</text>
</comment>
<evidence type="ECO:0000313" key="2">
    <source>
        <dbReference type="Proteomes" id="UP001144978"/>
    </source>
</evidence>
<proteinExistence type="predicted"/>
<evidence type="ECO:0000313" key="1">
    <source>
        <dbReference type="EMBL" id="KAJ2996391.1"/>
    </source>
</evidence>
<accession>A0ACC1PNT5</accession>
<sequence>MPSAQPVSSPAPQASTKPLNSETSAIVDFAELRQLTLENGRIIDLPISILTGPAPKPTEFLHLQHYFEGRRGAPVNIAECDDADQAIDLLADEIEAIRLLLYGYAVNFKRYVERFEDAHAMLRREIDSVGESYKGLVKLVAPAQNAALEVEAKLVELEQRLARLPPGGGPRPPKFKKSRRGGLANPPLSKEENEFMRSRQGFHSEERSAIGAVIGAGRELEDAAILKEVMEPPRANPQPNGSSKAKTARQSQPLTHALNVKIKKVVENVQQARELLQSAQVVTTNNLAVLRYREDEVYAQVRELWKWHDATESLAMTAGKVSQLNEGRISAYNKWASTCEEHAAATQADQSRTRSGSDYEGGSDPAQSSNAATPTSPASTKRDGPKSPVKEATGRRAAAGAKDARVCAAVQDGSRDGGEKADAYDGPRERARHGPRIPMPAQNLNPEISSSSSSEPESSSEEEVLADEQDEEFDVNGEADDSMEVNDDEFDP</sequence>
<dbReference type="EMBL" id="JANSHE010002056">
    <property type="protein sequence ID" value="KAJ2996391.1"/>
    <property type="molecule type" value="Genomic_DNA"/>
</dbReference>
<name>A0ACC1PNT5_9APHY</name>
<keyword evidence="2" id="KW-1185">Reference proteome</keyword>
<reference evidence="1" key="1">
    <citation type="submission" date="2022-08" db="EMBL/GenBank/DDBJ databases">
        <title>Genome Sequence of Pycnoporus sanguineus.</title>
        <authorList>
            <person name="Buettner E."/>
        </authorList>
    </citation>
    <scope>NUCLEOTIDE SEQUENCE</scope>
    <source>
        <strain evidence="1">CG-C14</strain>
    </source>
</reference>
<dbReference type="Proteomes" id="UP001144978">
    <property type="component" value="Unassembled WGS sequence"/>
</dbReference>
<organism evidence="1 2">
    <name type="scientific">Trametes sanguinea</name>
    <dbReference type="NCBI Taxonomy" id="158606"/>
    <lineage>
        <taxon>Eukaryota</taxon>
        <taxon>Fungi</taxon>
        <taxon>Dikarya</taxon>
        <taxon>Basidiomycota</taxon>
        <taxon>Agaricomycotina</taxon>
        <taxon>Agaricomycetes</taxon>
        <taxon>Polyporales</taxon>
        <taxon>Polyporaceae</taxon>
        <taxon>Trametes</taxon>
    </lineage>
</organism>
<protein>
    <submittedName>
        <fullName evidence="1">Uncharacterized protein</fullName>
    </submittedName>
</protein>